<organism evidence="1 2">
    <name type="scientific">Leadbettera azotonutricia (strain ATCC BAA-888 / DSM 13862 / ZAS-9)</name>
    <name type="common">Treponema azotonutricium</name>
    <dbReference type="NCBI Taxonomy" id="545695"/>
    <lineage>
        <taxon>Bacteria</taxon>
        <taxon>Pseudomonadati</taxon>
        <taxon>Spirochaetota</taxon>
        <taxon>Spirochaetia</taxon>
        <taxon>Spirochaetales</taxon>
        <taxon>Breznakiellaceae</taxon>
        <taxon>Leadbettera</taxon>
    </lineage>
</organism>
<reference evidence="1 2" key="2">
    <citation type="journal article" date="2011" name="ISME J.">
        <title>RNA-seq reveals cooperative metabolic interactions between two termite-gut spirochete species in co-culture.</title>
        <authorList>
            <person name="Rosenthal A.Z."/>
            <person name="Matson E.G."/>
            <person name="Eldar A."/>
            <person name="Leadbetter J.R."/>
        </authorList>
    </citation>
    <scope>NUCLEOTIDE SEQUENCE [LARGE SCALE GENOMIC DNA]</scope>
    <source>
        <strain evidence="2">ATCC BAA-888 / DSM 13862 / ZAS-9</strain>
    </source>
</reference>
<dbReference type="InParanoid" id="F5Y735"/>
<accession>F5Y735</accession>
<keyword evidence="2" id="KW-1185">Reference proteome</keyword>
<sequence length="43" mass="4916">MGQTKKIIIRGKTQLSFDSLYFPKYDLPAEDLTMKQKGKLLLG</sequence>
<dbReference type="KEGG" id="taz:TREAZ_1161"/>
<dbReference type="Proteomes" id="UP000009222">
    <property type="component" value="Chromosome"/>
</dbReference>
<dbReference type="STRING" id="545695.TREAZ_1161"/>
<dbReference type="AlphaFoldDB" id="F5Y735"/>
<dbReference type="HOGENOM" id="CLU_3240988_0_0_12"/>
<proteinExistence type="predicted"/>
<gene>
    <name evidence="1" type="ordered locus">TREAZ_1161</name>
</gene>
<reference evidence="2" key="1">
    <citation type="submission" date="2009-12" db="EMBL/GenBank/DDBJ databases">
        <title>Complete sequence of Treponema azotonutricium strain ZAS-9.</title>
        <authorList>
            <person name="Tetu S.G."/>
            <person name="Matson E."/>
            <person name="Ren Q."/>
            <person name="Seshadri R."/>
            <person name="Elbourne L."/>
            <person name="Hassan K.A."/>
            <person name="Durkin A."/>
            <person name="Radune D."/>
            <person name="Mohamoud Y."/>
            <person name="Shay R."/>
            <person name="Jin S."/>
            <person name="Zhang X."/>
            <person name="Lucey K."/>
            <person name="Ballor N.R."/>
            <person name="Ottesen E."/>
            <person name="Rosenthal R."/>
            <person name="Allen A."/>
            <person name="Leadbetter J.R."/>
            <person name="Paulsen I.T."/>
        </authorList>
    </citation>
    <scope>NUCLEOTIDE SEQUENCE [LARGE SCALE GENOMIC DNA]</scope>
    <source>
        <strain evidence="2">ATCC BAA-888 / DSM 13862 / ZAS-9</strain>
    </source>
</reference>
<evidence type="ECO:0000313" key="1">
    <source>
        <dbReference type="EMBL" id="AEF82001.1"/>
    </source>
</evidence>
<name>F5Y735_LEAAZ</name>
<dbReference type="EMBL" id="CP001841">
    <property type="protein sequence ID" value="AEF82001.1"/>
    <property type="molecule type" value="Genomic_DNA"/>
</dbReference>
<evidence type="ECO:0000313" key="2">
    <source>
        <dbReference type="Proteomes" id="UP000009222"/>
    </source>
</evidence>
<protein>
    <submittedName>
        <fullName evidence="1">Uncharacterized protein</fullName>
    </submittedName>
</protein>